<feature type="signal peptide" evidence="1">
    <location>
        <begin position="1"/>
        <end position="16"/>
    </location>
</feature>
<dbReference type="EMBL" id="JAIWYP010000001">
    <property type="protein sequence ID" value="KAH3897235.1"/>
    <property type="molecule type" value="Genomic_DNA"/>
</dbReference>
<keyword evidence="1" id="KW-0732">Signal</keyword>
<accession>A0A9D4NMP9</accession>
<evidence type="ECO:0000313" key="3">
    <source>
        <dbReference type="Proteomes" id="UP000828390"/>
    </source>
</evidence>
<proteinExistence type="predicted"/>
<keyword evidence="3" id="KW-1185">Reference proteome</keyword>
<protein>
    <submittedName>
        <fullName evidence="2">Uncharacterized protein</fullName>
    </submittedName>
</protein>
<feature type="chain" id="PRO_5038427488" evidence="1">
    <location>
        <begin position="17"/>
        <end position="51"/>
    </location>
</feature>
<evidence type="ECO:0000256" key="1">
    <source>
        <dbReference type="SAM" id="SignalP"/>
    </source>
</evidence>
<reference evidence="2" key="1">
    <citation type="journal article" date="2019" name="bioRxiv">
        <title>The Genome of the Zebra Mussel, Dreissena polymorpha: A Resource for Invasive Species Research.</title>
        <authorList>
            <person name="McCartney M.A."/>
            <person name="Auch B."/>
            <person name="Kono T."/>
            <person name="Mallez S."/>
            <person name="Zhang Y."/>
            <person name="Obille A."/>
            <person name="Becker A."/>
            <person name="Abrahante J.E."/>
            <person name="Garbe J."/>
            <person name="Badalamenti J.P."/>
            <person name="Herman A."/>
            <person name="Mangelson H."/>
            <person name="Liachko I."/>
            <person name="Sullivan S."/>
            <person name="Sone E.D."/>
            <person name="Koren S."/>
            <person name="Silverstein K.A.T."/>
            <person name="Beckman K.B."/>
            <person name="Gohl D.M."/>
        </authorList>
    </citation>
    <scope>NUCLEOTIDE SEQUENCE</scope>
    <source>
        <strain evidence="2">Duluth1</strain>
        <tissue evidence="2">Whole animal</tissue>
    </source>
</reference>
<sequence>MMIGTTALEFFVVVDTGVVVLGGELEAGDTTGVTTTTEDTEIICFISCFGI</sequence>
<reference evidence="2" key="2">
    <citation type="submission" date="2020-11" db="EMBL/GenBank/DDBJ databases">
        <authorList>
            <person name="McCartney M.A."/>
            <person name="Auch B."/>
            <person name="Kono T."/>
            <person name="Mallez S."/>
            <person name="Becker A."/>
            <person name="Gohl D.M."/>
            <person name="Silverstein K.A.T."/>
            <person name="Koren S."/>
            <person name="Bechman K.B."/>
            <person name="Herman A."/>
            <person name="Abrahante J.E."/>
            <person name="Garbe J."/>
        </authorList>
    </citation>
    <scope>NUCLEOTIDE SEQUENCE</scope>
    <source>
        <strain evidence="2">Duluth1</strain>
        <tissue evidence="2">Whole animal</tissue>
    </source>
</reference>
<evidence type="ECO:0000313" key="2">
    <source>
        <dbReference type="EMBL" id="KAH3897235.1"/>
    </source>
</evidence>
<dbReference type="Proteomes" id="UP000828390">
    <property type="component" value="Unassembled WGS sequence"/>
</dbReference>
<comment type="caution">
    <text evidence="2">The sequence shown here is derived from an EMBL/GenBank/DDBJ whole genome shotgun (WGS) entry which is preliminary data.</text>
</comment>
<organism evidence="2 3">
    <name type="scientific">Dreissena polymorpha</name>
    <name type="common">Zebra mussel</name>
    <name type="synonym">Mytilus polymorpha</name>
    <dbReference type="NCBI Taxonomy" id="45954"/>
    <lineage>
        <taxon>Eukaryota</taxon>
        <taxon>Metazoa</taxon>
        <taxon>Spiralia</taxon>
        <taxon>Lophotrochozoa</taxon>
        <taxon>Mollusca</taxon>
        <taxon>Bivalvia</taxon>
        <taxon>Autobranchia</taxon>
        <taxon>Heteroconchia</taxon>
        <taxon>Euheterodonta</taxon>
        <taxon>Imparidentia</taxon>
        <taxon>Neoheterodontei</taxon>
        <taxon>Myida</taxon>
        <taxon>Dreissenoidea</taxon>
        <taxon>Dreissenidae</taxon>
        <taxon>Dreissena</taxon>
    </lineage>
</organism>
<gene>
    <name evidence="2" type="ORF">DPMN_021421</name>
</gene>
<name>A0A9D4NMP9_DREPO</name>
<dbReference type="AlphaFoldDB" id="A0A9D4NMP9"/>